<dbReference type="InterPro" id="IPR023606">
    <property type="entry name" value="CoA-Trfase_III_dom_1_sf"/>
</dbReference>
<keyword evidence="1" id="KW-0808">Transferase</keyword>
<sequence>MLEGIKVLSFTHYLQGPSAAQTLADLGADVVKVESPKGAYERGWSGGNTYKNGVSVFFLMGNRNQRGISVDLKSERGREIIYKLIQDYDVIIENFRPGVMERLGLGYEQLKKINPKIIYCSCSGYGSSGPKFKKPGQDLLIQSMSGMAALTGNGALPPSPVGTAIVDQHGATLAALGIISAVYDREKTGKGHLIEASLLGASLDLQLESLAYYMNGGDFIERPSTGLSTRIHQSPYGVYQTADSYITLSLVYVEQLREIFTPGCLDRFTRRDQMDKRLEFDAIVCEEMKKKTTKEWTEIFENREIWYSPVNEYDDVLEDEQIKHNQSILTMKHPVAGEVRVVGHANKYDKKTIGIRKMPPELGEDTESLLASAGYTDKEIGNLFEEGVIFTNPRQ</sequence>
<dbReference type="PATRIC" id="fig|997897.5.peg.1279"/>
<dbReference type="EMBL" id="AGYG01000009">
    <property type="protein sequence ID" value="ENZ41825.1"/>
    <property type="molecule type" value="Genomic_DNA"/>
</dbReference>
<dbReference type="Gene3D" id="3.30.1540.10">
    <property type="entry name" value="formyl-coa transferase, domain 3"/>
    <property type="match status" value="1"/>
</dbReference>
<dbReference type="Gene3D" id="3.40.50.10540">
    <property type="entry name" value="Crotonobetainyl-coa:carnitine coa-transferase, domain 1"/>
    <property type="match status" value="1"/>
</dbReference>
<dbReference type="Pfam" id="PF02515">
    <property type="entry name" value="CoA_transf_3"/>
    <property type="match status" value="1"/>
</dbReference>
<gene>
    <name evidence="2" type="ORF">HMPREF1097_01201</name>
</gene>
<dbReference type="InterPro" id="IPR044855">
    <property type="entry name" value="CoA-Trfase_III_dom3_sf"/>
</dbReference>
<dbReference type="HOGENOM" id="CLU_033975_2_1_9"/>
<organism evidence="2 3">
    <name type="scientific">Enterocloster bolteae 90B8</name>
    <dbReference type="NCBI Taxonomy" id="997897"/>
    <lineage>
        <taxon>Bacteria</taxon>
        <taxon>Bacillati</taxon>
        <taxon>Bacillota</taxon>
        <taxon>Clostridia</taxon>
        <taxon>Lachnospirales</taxon>
        <taxon>Lachnospiraceae</taxon>
        <taxon>Enterocloster</taxon>
    </lineage>
</organism>
<evidence type="ECO:0000313" key="2">
    <source>
        <dbReference type="EMBL" id="ENZ41825.1"/>
    </source>
</evidence>
<protein>
    <submittedName>
        <fullName evidence="2">L-carnitine dehydratase/bile acid-inducible protein F</fullName>
    </submittedName>
</protein>
<dbReference type="InterPro" id="IPR003673">
    <property type="entry name" value="CoA-Trfase_fam_III"/>
</dbReference>
<dbReference type="SUPFAM" id="SSF89796">
    <property type="entry name" value="CoA-transferase family III (CaiB/BaiF)"/>
    <property type="match status" value="1"/>
</dbReference>
<name>N9ZPN8_9FIRM</name>
<proteinExistence type="predicted"/>
<reference evidence="2 3" key="1">
    <citation type="submission" date="2013-01" db="EMBL/GenBank/DDBJ databases">
        <title>The Genome Sequence of Clostridium bolteae 90B8.</title>
        <authorList>
            <consortium name="The Broad Institute Genome Sequencing Platform"/>
            <person name="Earl A."/>
            <person name="Ward D."/>
            <person name="Feldgarden M."/>
            <person name="Gevers D."/>
            <person name="Courvalin P."/>
            <person name="Lambert T."/>
            <person name="Walker B."/>
            <person name="Young S.K."/>
            <person name="Zeng Q."/>
            <person name="Gargeya S."/>
            <person name="Fitzgerald M."/>
            <person name="Haas B."/>
            <person name="Abouelleil A."/>
            <person name="Alvarado L."/>
            <person name="Arachchi H.M."/>
            <person name="Berlin A.M."/>
            <person name="Chapman S.B."/>
            <person name="Dewar J."/>
            <person name="Goldberg J."/>
            <person name="Griggs A."/>
            <person name="Gujja S."/>
            <person name="Hansen M."/>
            <person name="Howarth C."/>
            <person name="Imamovic A."/>
            <person name="Larimer J."/>
            <person name="McCowan C."/>
            <person name="Murphy C."/>
            <person name="Neiman D."/>
            <person name="Pearson M."/>
            <person name="Priest M."/>
            <person name="Roberts A."/>
            <person name="Saif S."/>
            <person name="Shea T."/>
            <person name="Sisk P."/>
            <person name="Sykes S."/>
            <person name="Wortman J."/>
            <person name="Nusbaum C."/>
            <person name="Birren B."/>
        </authorList>
    </citation>
    <scope>NUCLEOTIDE SEQUENCE [LARGE SCALE GENOMIC DNA]</scope>
    <source>
        <strain evidence="2 3">90B8</strain>
    </source>
</reference>
<dbReference type="PANTHER" id="PTHR48207:SF4">
    <property type="entry name" value="BLL6097 PROTEIN"/>
    <property type="match status" value="1"/>
</dbReference>
<comment type="caution">
    <text evidence="2">The sequence shown here is derived from an EMBL/GenBank/DDBJ whole genome shotgun (WGS) entry which is preliminary data.</text>
</comment>
<accession>N9ZPN8</accession>
<dbReference type="InterPro" id="IPR050483">
    <property type="entry name" value="CoA-transferase_III_domain"/>
</dbReference>
<evidence type="ECO:0000313" key="3">
    <source>
        <dbReference type="Proteomes" id="UP000013041"/>
    </source>
</evidence>
<dbReference type="Proteomes" id="UP000013041">
    <property type="component" value="Unassembled WGS sequence"/>
</dbReference>
<dbReference type="GO" id="GO:0008410">
    <property type="term" value="F:CoA-transferase activity"/>
    <property type="evidence" value="ECO:0007669"/>
    <property type="project" value="TreeGrafter"/>
</dbReference>
<evidence type="ECO:0000256" key="1">
    <source>
        <dbReference type="ARBA" id="ARBA00022679"/>
    </source>
</evidence>
<dbReference type="PANTHER" id="PTHR48207">
    <property type="entry name" value="SUCCINATE--HYDROXYMETHYLGLUTARATE COA-TRANSFERASE"/>
    <property type="match status" value="1"/>
</dbReference>
<dbReference type="RefSeq" id="WP_002571472.1">
    <property type="nucleotide sequence ID" value="NZ_KB851149.1"/>
</dbReference>
<dbReference type="AlphaFoldDB" id="N9ZPN8"/>